<keyword evidence="5" id="KW-1185">Reference proteome</keyword>
<dbReference type="InterPro" id="IPR016187">
    <property type="entry name" value="CTDL_fold"/>
</dbReference>
<keyword evidence="2" id="KW-0732">Signal</keyword>
<name>A0ABD0KVM2_9CAEN</name>
<evidence type="ECO:0000313" key="5">
    <source>
        <dbReference type="Proteomes" id="UP001519460"/>
    </source>
</evidence>
<evidence type="ECO:0000256" key="2">
    <source>
        <dbReference type="SAM" id="SignalP"/>
    </source>
</evidence>
<reference evidence="4 5" key="1">
    <citation type="journal article" date="2023" name="Sci. Data">
        <title>Genome assembly of the Korean intertidal mud-creeper Batillaria attramentaria.</title>
        <authorList>
            <person name="Patra A.K."/>
            <person name="Ho P.T."/>
            <person name="Jun S."/>
            <person name="Lee S.J."/>
            <person name="Kim Y."/>
            <person name="Won Y.J."/>
        </authorList>
    </citation>
    <scope>NUCLEOTIDE SEQUENCE [LARGE SCALE GENOMIC DNA]</scope>
    <source>
        <strain evidence="4">Wonlab-2016</strain>
    </source>
</reference>
<evidence type="ECO:0000313" key="4">
    <source>
        <dbReference type="EMBL" id="KAK7491188.1"/>
    </source>
</evidence>
<sequence length="283" mass="30440">MAWFQLLLASTCLRTIYSSSFQEIHFSRERGVLHSASEPGVMCRGRPCSVAACASACAKNDLCSVFSHSPTKGACVMTGDVTGTADLSWNTYYKLAEGDTLPNNQSVNTSGEDGNAPNNQSTNGTVEGGNPPYNQSTNGTAEGGNPSNKQPINGTEEGGNPPYNQSTNATGECPLVLGYAVYGYHVPSLCLKYVAQSLDYVAADNQCMADDERQKFEVWVGADDMDVEGEHYWNDGTPLFLNDSLWGNPAGGVTFDCTAADAKWKFEDYPCSSLKPFVCQYGF</sequence>
<feature type="region of interest" description="Disordered" evidence="1">
    <location>
        <begin position="100"/>
        <end position="166"/>
    </location>
</feature>
<dbReference type="SUPFAM" id="SSF56436">
    <property type="entry name" value="C-type lectin-like"/>
    <property type="match status" value="1"/>
</dbReference>
<dbReference type="CDD" id="cd00037">
    <property type="entry name" value="CLECT"/>
    <property type="match status" value="1"/>
</dbReference>
<dbReference type="AlphaFoldDB" id="A0ABD0KVM2"/>
<comment type="caution">
    <text evidence="4">The sequence shown here is derived from an EMBL/GenBank/DDBJ whole genome shotgun (WGS) entry which is preliminary data.</text>
</comment>
<dbReference type="Proteomes" id="UP001519460">
    <property type="component" value="Unassembled WGS sequence"/>
</dbReference>
<feature type="compositionally biased region" description="Polar residues" evidence="1">
    <location>
        <begin position="101"/>
        <end position="125"/>
    </location>
</feature>
<dbReference type="InterPro" id="IPR001304">
    <property type="entry name" value="C-type_lectin-like"/>
</dbReference>
<dbReference type="Gene3D" id="3.10.100.10">
    <property type="entry name" value="Mannose-Binding Protein A, subunit A"/>
    <property type="match status" value="1"/>
</dbReference>
<feature type="domain" description="C-type lectin" evidence="3">
    <location>
        <begin position="218"/>
        <end position="280"/>
    </location>
</feature>
<protein>
    <recommendedName>
        <fullName evidence="3">C-type lectin domain-containing protein</fullName>
    </recommendedName>
</protein>
<evidence type="ECO:0000256" key="1">
    <source>
        <dbReference type="SAM" id="MobiDB-lite"/>
    </source>
</evidence>
<dbReference type="EMBL" id="JACVVK020000118">
    <property type="protein sequence ID" value="KAK7491188.1"/>
    <property type="molecule type" value="Genomic_DNA"/>
</dbReference>
<proteinExistence type="predicted"/>
<evidence type="ECO:0000259" key="3">
    <source>
        <dbReference type="PROSITE" id="PS50041"/>
    </source>
</evidence>
<accession>A0ABD0KVM2</accession>
<feature type="compositionally biased region" description="Polar residues" evidence="1">
    <location>
        <begin position="132"/>
        <end position="153"/>
    </location>
</feature>
<dbReference type="PROSITE" id="PS50041">
    <property type="entry name" value="C_TYPE_LECTIN_2"/>
    <property type="match status" value="1"/>
</dbReference>
<feature type="signal peptide" evidence="2">
    <location>
        <begin position="1"/>
        <end position="18"/>
    </location>
</feature>
<organism evidence="4 5">
    <name type="scientific">Batillaria attramentaria</name>
    <dbReference type="NCBI Taxonomy" id="370345"/>
    <lineage>
        <taxon>Eukaryota</taxon>
        <taxon>Metazoa</taxon>
        <taxon>Spiralia</taxon>
        <taxon>Lophotrochozoa</taxon>
        <taxon>Mollusca</taxon>
        <taxon>Gastropoda</taxon>
        <taxon>Caenogastropoda</taxon>
        <taxon>Sorbeoconcha</taxon>
        <taxon>Cerithioidea</taxon>
        <taxon>Batillariidae</taxon>
        <taxon>Batillaria</taxon>
    </lineage>
</organism>
<dbReference type="InterPro" id="IPR016186">
    <property type="entry name" value="C-type_lectin-like/link_sf"/>
</dbReference>
<feature type="chain" id="PRO_5044869372" description="C-type lectin domain-containing protein" evidence="2">
    <location>
        <begin position="19"/>
        <end position="283"/>
    </location>
</feature>
<dbReference type="Pfam" id="PF00059">
    <property type="entry name" value="Lectin_C"/>
    <property type="match status" value="1"/>
</dbReference>
<gene>
    <name evidence="4" type="ORF">BaRGS_00017625</name>
</gene>